<dbReference type="InterPro" id="IPR012931">
    <property type="entry name" value="TraG_N_Proteobacteria"/>
</dbReference>
<keyword evidence="4" id="KW-1185">Reference proteome</keyword>
<keyword evidence="3" id="KW-0614">Plasmid</keyword>
<evidence type="ECO:0000313" key="4">
    <source>
        <dbReference type="Proteomes" id="UP000030081"/>
    </source>
</evidence>
<dbReference type="AlphaFoldDB" id="A0AAN0SLL5"/>
<evidence type="ECO:0000259" key="2">
    <source>
        <dbReference type="Pfam" id="PF07916"/>
    </source>
</evidence>
<dbReference type="EMBL" id="CP009620">
    <property type="protein sequence ID" value="AIW22997.1"/>
    <property type="molecule type" value="Genomic_DNA"/>
</dbReference>
<feature type="transmembrane region" description="Helical" evidence="1">
    <location>
        <begin position="193"/>
        <end position="215"/>
    </location>
</feature>
<reference evidence="3 4" key="1">
    <citation type="submission" date="2014-10" db="EMBL/GenBank/DDBJ databases">
        <title>The Complete Genome Sequence for the Shellfish Pathogen Vibrio coralliilyticus RE98 Isolated from a Shellfish Hatchery.</title>
        <authorList>
            <person name="Richards G.P."/>
            <person name="Bono J.L."/>
            <person name="Watson M.A."/>
            <person name="Needleman D.S."/>
        </authorList>
    </citation>
    <scope>NUCLEOTIDE SEQUENCE [LARGE SCALE GENOMIC DNA]</scope>
    <source>
        <strain evidence="3 4">RE98</strain>
        <plasmid evidence="3 4">p319</plasmid>
    </source>
</reference>
<geneLocation type="plasmid" evidence="3 4">
    <name>p319</name>
</geneLocation>
<keyword evidence="1" id="KW-0472">Membrane</keyword>
<feature type="domain" description="TraG N-terminal Proteobacteria" evidence="2">
    <location>
        <begin position="2"/>
        <end position="316"/>
    </location>
</feature>
<keyword evidence="1" id="KW-0812">Transmembrane</keyword>
<organism evidence="3 4">
    <name type="scientific">Vibrio coralliilyticus</name>
    <dbReference type="NCBI Taxonomy" id="190893"/>
    <lineage>
        <taxon>Bacteria</taxon>
        <taxon>Pseudomonadati</taxon>
        <taxon>Pseudomonadota</taxon>
        <taxon>Gammaproteobacteria</taxon>
        <taxon>Vibrionales</taxon>
        <taxon>Vibrionaceae</taxon>
        <taxon>Vibrio</taxon>
    </lineage>
</organism>
<gene>
    <name evidence="3" type="ORF">IX92_28145</name>
</gene>
<protein>
    <submittedName>
        <fullName evidence="3">Conjugal transfer protein TraG</fullName>
    </submittedName>
</protein>
<keyword evidence="1" id="KW-1133">Transmembrane helix</keyword>
<evidence type="ECO:0000313" key="3">
    <source>
        <dbReference type="EMBL" id="AIW22997.1"/>
    </source>
</evidence>
<evidence type="ECO:0000256" key="1">
    <source>
        <dbReference type="SAM" id="Phobius"/>
    </source>
</evidence>
<dbReference type="Proteomes" id="UP000030081">
    <property type="component" value="Plasmid p319"/>
</dbReference>
<dbReference type="KEGG" id="vcy:IX92_28145"/>
<proteinExistence type="predicted"/>
<sequence>MLFGSMLYRLSQHSTLPTIDAQSQWQAFFNNCVVDDIEVSRKYTWDALYRSVDILGLLDATALSPVRGQFDQQGHFHTCAEIYPTIRDEFDRSAKTALRSLSLQLYGPEANAKQAHLAQALSNSYQAFLGISDHAVSLLRQNLAINAVRLGIDRLDSTAGGLAYAYTQNQLHQTTMGWSIGLQAQEYLPMLHALMFFVFSGCGFFVAAAALIPTLTHNVLSQYCRVYLYLAMWPTLFALINALMLWTLETYSPLATQGLLGLSLSNADGLSALHTRFGAATGVLMLSVPVLASKLLRGGISAIEAVHHQFASMIHATNTRASAASATGNLDFGQVHMQTHQYNTTHANKWDDNVLLRSGVASTQDAQGAMTQTYLHDDLRHTYDARETESKPLWQSQAQRTLQRSVQSQFQEAKHQQAQWQEQLSAAYQQSAQWHDRWSDQAALTRSYGHSEHSASEGQVLRSSNTMATAISGVADTMGWTRQQATAFATAVTAHAGMSVPSSLGALTGVSAGVNAQWNAEQRHQYQTMTGRQRQALTQALTQYQQGASEMAKAGLQLNSQTQHSALEQYARDFSLHYQRLQGLTQSATQTDTQVESLSKMDQWLSSDGNTLTSSTISGFQRYLERQPNRPEGWVQRLMTARLPEALREVEHHFDAYLRSEDFRQTLAAAPLNEQASAPSFTEQQRARLTAQSEQAQQRVDEVRAEAFTLLEGQSLFSEHTHHQVEVNATVWGGELQRQSGLKRQGETPDDSSD</sequence>
<accession>A0AAN0SLL5</accession>
<name>A0AAN0SLL5_9VIBR</name>
<dbReference type="Pfam" id="PF07916">
    <property type="entry name" value="TraG_N"/>
    <property type="match status" value="1"/>
</dbReference>
<feature type="transmembrane region" description="Helical" evidence="1">
    <location>
        <begin position="227"/>
        <end position="248"/>
    </location>
</feature>